<gene>
    <name evidence="13" type="ORF">GCM10010123_32190</name>
</gene>
<evidence type="ECO:0000256" key="6">
    <source>
        <dbReference type="ARBA" id="ARBA00023122"/>
    </source>
</evidence>
<dbReference type="FunFam" id="3.40.50.1100:FF:000118">
    <property type="entry name" value="Related to CYS4-cystathionine beta-synthase"/>
    <property type="match status" value="1"/>
</dbReference>
<feature type="domain" description="CBS" evidence="12">
    <location>
        <begin position="336"/>
        <end position="401"/>
    </location>
</feature>
<dbReference type="EC" id="4.2.1.22" evidence="4 10"/>
<keyword evidence="14" id="KW-1185">Reference proteome</keyword>
<dbReference type="InterPro" id="IPR046342">
    <property type="entry name" value="CBS_dom_sf"/>
</dbReference>
<evidence type="ECO:0000256" key="7">
    <source>
        <dbReference type="ARBA" id="ARBA00023239"/>
    </source>
</evidence>
<protein>
    <recommendedName>
        <fullName evidence="8 10">Cystathionine beta-synthase</fullName>
        <ecNumber evidence="4 10">4.2.1.22</ecNumber>
    </recommendedName>
</protein>
<organism evidence="13 14">
    <name type="scientific">Pilimelia anulata</name>
    <dbReference type="NCBI Taxonomy" id="53371"/>
    <lineage>
        <taxon>Bacteria</taxon>
        <taxon>Bacillati</taxon>
        <taxon>Actinomycetota</taxon>
        <taxon>Actinomycetes</taxon>
        <taxon>Micromonosporales</taxon>
        <taxon>Micromonosporaceae</taxon>
        <taxon>Pilimelia</taxon>
    </lineage>
</organism>
<dbReference type="GO" id="GO:0019343">
    <property type="term" value="P:cysteine biosynthetic process via cystathionine"/>
    <property type="evidence" value="ECO:0007669"/>
    <property type="project" value="InterPro"/>
</dbReference>
<evidence type="ECO:0000313" key="14">
    <source>
        <dbReference type="Proteomes" id="UP000649739"/>
    </source>
</evidence>
<evidence type="ECO:0000256" key="10">
    <source>
        <dbReference type="NCBIfam" id="TIGR01137"/>
    </source>
</evidence>
<comment type="cofactor">
    <cofactor evidence="1">
        <name>pyridoxal 5'-phosphate</name>
        <dbReference type="ChEBI" id="CHEBI:597326"/>
    </cofactor>
</comment>
<dbReference type="UniPathway" id="UPA00136">
    <property type="reaction ID" value="UER00201"/>
</dbReference>
<keyword evidence="5" id="KW-0663">Pyridoxal phosphate</keyword>
<dbReference type="Proteomes" id="UP000649739">
    <property type="component" value="Unassembled WGS sequence"/>
</dbReference>
<evidence type="ECO:0000313" key="13">
    <source>
        <dbReference type="EMBL" id="GGJ99870.1"/>
    </source>
</evidence>
<dbReference type="Gene3D" id="3.10.580.10">
    <property type="entry name" value="CBS-domain"/>
    <property type="match status" value="1"/>
</dbReference>
<dbReference type="GO" id="GO:0016765">
    <property type="term" value="F:transferase activity, transferring alkyl or aryl (other than methyl) groups"/>
    <property type="evidence" value="ECO:0007669"/>
    <property type="project" value="UniProtKB-ARBA"/>
</dbReference>
<reference evidence="13" key="1">
    <citation type="journal article" date="2014" name="Int. J. Syst. Evol. Microbiol.">
        <title>Complete genome sequence of Corynebacterium casei LMG S-19264T (=DSM 44701T), isolated from a smear-ripened cheese.</title>
        <authorList>
            <consortium name="US DOE Joint Genome Institute (JGI-PGF)"/>
            <person name="Walter F."/>
            <person name="Albersmeier A."/>
            <person name="Kalinowski J."/>
            <person name="Ruckert C."/>
        </authorList>
    </citation>
    <scope>NUCLEOTIDE SEQUENCE</scope>
    <source>
        <strain evidence="13">JCM 3090</strain>
    </source>
</reference>
<dbReference type="GO" id="GO:0006535">
    <property type="term" value="P:cysteine biosynthetic process from serine"/>
    <property type="evidence" value="ECO:0007669"/>
    <property type="project" value="InterPro"/>
</dbReference>
<dbReference type="InterPro" id="IPR000644">
    <property type="entry name" value="CBS_dom"/>
</dbReference>
<dbReference type="SMART" id="SM00116">
    <property type="entry name" value="CBS"/>
    <property type="match status" value="2"/>
</dbReference>
<evidence type="ECO:0000256" key="9">
    <source>
        <dbReference type="ARBA" id="ARBA00047490"/>
    </source>
</evidence>
<evidence type="ECO:0000256" key="3">
    <source>
        <dbReference type="ARBA" id="ARBA00007103"/>
    </source>
</evidence>
<dbReference type="PANTHER" id="PTHR10314">
    <property type="entry name" value="CYSTATHIONINE BETA-SYNTHASE"/>
    <property type="match status" value="1"/>
</dbReference>
<comment type="pathway">
    <text evidence="2">Amino-acid biosynthesis; L-cysteine biosynthesis; L-cysteine from L-homocysteine and L-serine: step 1/2.</text>
</comment>
<evidence type="ECO:0000256" key="2">
    <source>
        <dbReference type="ARBA" id="ARBA00005003"/>
    </source>
</evidence>
<reference evidence="13" key="2">
    <citation type="submission" date="2020-09" db="EMBL/GenBank/DDBJ databases">
        <authorList>
            <person name="Sun Q."/>
            <person name="Ohkuma M."/>
        </authorList>
    </citation>
    <scope>NUCLEOTIDE SEQUENCE</scope>
    <source>
        <strain evidence="13">JCM 3090</strain>
    </source>
</reference>
<evidence type="ECO:0000256" key="11">
    <source>
        <dbReference type="PROSITE-ProRule" id="PRU00703"/>
    </source>
</evidence>
<dbReference type="InterPro" id="IPR036052">
    <property type="entry name" value="TrpB-like_PALP_sf"/>
</dbReference>
<comment type="similarity">
    <text evidence="3">Belongs to the cysteine synthase/cystathionine beta-synthase family.</text>
</comment>
<evidence type="ECO:0000256" key="1">
    <source>
        <dbReference type="ARBA" id="ARBA00001933"/>
    </source>
</evidence>
<proteinExistence type="inferred from homology"/>
<dbReference type="Pfam" id="PF00571">
    <property type="entry name" value="CBS"/>
    <property type="match status" value="2"/>
</dbReference>
<evidence type="ECO:0000256" key="4">
    <source>
        <dbReference type="ARBA" id="ARBA00012041"/>
    </source>
</evidence>
<dbReference type="PROSITE" id="PS00901">
    <property type="entry name" value="CYS_SYNTHASE"/>
    <property type="match status" value="1"/>
</dbReference>
<dbReference type="InterPro" id="IPR005857">
    <property type="entry name" value="Cysta_beta_synth"/>
</dbReference>
<dbReference type="EMBL" id="BMQB01000006">
    <property type="protein sequence ID" value="GGJ99870.1"/>
    <property type="molecule type" value="Genomic_DNA"/>
</dbReference>
<comment type="catalytic activity">
    <reaction evidence="9">
        <text>L-homocysteine + L-serine = L,L-cystathionine + H2O</text>
        <dbReference type="Rhea" id="RHEA:10112"/>
        <dbReference type="ChEBI" id="CHEBI:15377"/>
        <dbReference type="ChEBI" id="CHEBI:33384"/>
        <dbReference type="ChEBI" id="CHEBI:58161"/>
        <dbReference type="ChEBI" id="CHEBI:58199"/>
        <dbReference type="EC" id="4.2.1.22"/>
    </reaction>
</comment>
<dbReference type="InterPro" id="IPR001926">
    <property type="entry name" value="TrpB-like_PALP"/>
</dbReference>
<dbReference type="CDD" id="cd01561">
    <property type="entry name" value="CBS_like"/>
    <property type="match status" value="1"/>
</dbReference>
<dbReference type="InterPro" id="IPR050214">
    <property type="entry name" value="Cys_Synth/Cystath_Beta-Synth"/>
</dbReference>
<evidence type="ECO:0000259" key="12">
    <source>
        <dbReference type="PROSITE" id="PS51371"/>
    </source>
</evidence>
<dbReference type="Gene3D" id="3.40.50.1100">
    <property type="match status" value="2"/>
</dbReference>
<comment type="caution">
    <text evidence="13">The sequence shown here is derived from an EMBL/GenBank/DDBJ whole genome shotgun (WGS) entry which is preliminary data.</text>
</comment>
<dbReference type="RefSeq" id="WP_189170950.1">
    <property type="nucleotide sequence ID" value="NZ_BMQB01000006.1"/>
</dbReference>
<dbReference type="InterPro" id="IPR001216">
    <property type="entry name" value="P-phosphate_BS"/>
</dbReference>
<dbReference type="SUPFAM" id="SSF54631">
    <property type="entry name" value="CBS-domain pair"/>
    <property type="match status" value="1"/>
</dbReference>
<dbReference type="NCBIfam" id="TIGR01137">
    <property type="entry name" value="cysta_beta"/>
    <property type="match status" value="1"/>
</dbReference>
<dbReference type="AlphaFoldDB" id="A0A8J3FEC7"/>
<name>A0A8J3FEC7_9ACTN</name>
<evidence type="ECO:0000256" key="8">
    <source>
        <dbReference type="ARBA" id="ARBA00026192"/>
    </source>
</evidence>
<sequence length="455" mass="48498">MQYFENVVEAIGNTPLVRLRSVVGDAAPTVLAKVEYVNPGGSVKDRIAVRMVEAAEKSGALRPGGTIVEPTSGNTGVGLALVAQLRGYRCVFVCPDKVSEDKRNVLRAYGAEVVVCPTAVAPEDPRSYYEVSDRLAREIPGAWKPNQYANPANPQSHYETTGPELWRQTEGRITHFVAGVGTGGTISGTGRYLKEVSDGRVQIIGADPEGSVYSGGTGRPYLVEGVGEDFWPETYDRTICDRIVEVSDTESFDITRRLAREEGLLVGGSCGMAAAAAITVARECGPDDVVVVLLPDGGRGYLSKIFNDDWMARYGFLHTGREGATVADVLAGKDGVLPQLVHAHPTETVRDAIDYMREYGVSQLPVLKAEPPVVTGEVAGALSEKALLDALFTGQAQLHDMVEKHLAEPLPMIGGGQPVGEAVALLEKADAAMVLIEGKPAGVLTRQDLLAHLGH</sequence>
<dbReference type="Pfam" id="PF00291">
    <property type="entry name" value="PALP"/>
    <property type="match status" value="1"/>
</dbReference>
<evidence type="ECO:0000256" key="5">
    <source>
        <dbReference type="ARBA" id="ARBA00022898"/>
    </source>
</evidence>
<keyword evidence="6 11" id="KW-0129">CBS domain</keyword>
<dbReference type="SUPFAM" id="SSF53686">
    <property type="entry name" value="Tryptophan synthase beta subunit-like PLP-dependent enzymes"/>
    <property type="match status" value="1"/>
</dbReference>
<dbReference type="PROSITE" id="PS51371">
    <property type="entry name" value="CBS"/>
    <property type="match status" value="1"/>
</dbReference>
<accession>A0A8J3FEC7</accession>
<dbReference type="GO" id="GO:0005737">
    <property type="term" value="C:cytoplasm"/>
    <property type="evidence" value="ECO:0007669"/>
    <property type="project" value="InterPro"/>
</dbReference>
<keyword evidence="7" id="KW-0456">Lyase</keyword>
<dbReference type="GO" id="GO:0004122">
    <property type="term" value="F:cystathionine beta-synthase activity"/>
    <property type="evidence" value="ECO:0007669"/>
    <property type="project" value="UniProtKB-UniRule"/>
</dbReference>
<dbReference type="FunFam" id="3.40.50.1100:FF:000003">
    <property type="entry name" value="Cystathionine beta-synthase"/>
    <property type="match status" value="1"/>
</dbReference>